<reference evidence="2" key="1">
    <citation type="journal article" date="2020" name="Stud. Mycol.">
        <title>101 Dothideomycetes genomes: a test case for predicting lifestyles and emergence of pathogens.</title>
        <authorList>
            <person name="Haridas S."/>
            <person name="Albert R."/>
            <person name="Binder M."/>
            <person name="Bloem J."/>
            <person name="Labutti K."/>
            <person name="Salamov A."/>
            <person name="Andreopoulos B."/>
            <person name="Baker S."/>
            <person name="Barry K."/>
            <person name="Bills G."/>
            <person name="Bluhm B."/>
            <person name="Cannon C."/>
            <person name="Castanera R."/>
            <person name="Culley D."/>
            <person name="Daum C."/>
            <person name="Ezra D."/>
            <person name="Gonzalez J."/>
            <person name="Henrissat B."/>
            <person name="Kuo A."/>
            <person name="Liang C."/>
            <person name="Lipzen A."/>
            <person name="Lutzoni F."/>
            <person name="Magnuson J."/>
            <person name="Mondo S."/>
            <person name="Nolan M."/>
            <person name="Ohm R."/>
            <person name="Pangilinan J."/>
            <person name="Park H.-J."/>
            <person name="Ramirez L."/>
            <person name="Alfaro M."/>
            <person name="Sun H."/>
            <person name="Tritt A."/>
            <person name="Yoshinaga Y."/>
            <person name="Zwiers L.-H."/>
            <person name="Turgeon B."/>
            <person name="Goodwin S."/>
            <person name="Spatafora J."/>
            <person name="Crous P."/>
            <person name="Grigoriev I."/>
        </authorList>
    </citation>
    <scope>NUCLEOTIDE SEQUENCE</scope>
    <source>
        <strain evidence="2">ATCC 36951</strain>
    </source>
</reference>
<sequence length="173" mass="18993">MSFSLHSHSSKGQNIVRASSSGSSLEMVSHDQVQDAESKRRIFPIIEVHDLGSSSRRVTVTSSQLENPEVPCMVFTKRGTKRAAAVQECDCGVHRLVGITSSADGPQYDCSFQMYSDASLIPLSIVVTEQAVELTRRSRGENILGGLWQWNRQSKSSGTGRPFYCHLALGCRC</sequence>
<evidence type="ECO:0000313" key="3">
    <source>
        <dbReference type="Proteomes" id="UP000799537"/>
    </source>
</evidence>
<accession>A0A6A6BZL4</accession>
<evidence type="ECO:0000313" key="2">
    <source>
        <dbReference type="EMBL" id="KAF2160063.1"/>
    </source>
</evidence>
<gene>
    <name evidence="2" type="ORF">M409DRAFT_60316</name>
</gene>
<dbReference type="GeneID" id="54567705"/>
<feature type="compositionally biased region" description="Polar residues" evidence="1">
    <location>
        <begin position="1"/>
        <end position="26"/>
    </location>
</feature>
<dbReference type="Proteomes" id="UP000799537">
    <property type="component" value="Unassembled WGS sequence"/>
</dbReference>
<feature type="region of interest" description="Disordered" evidence="1">
    <location>
        <begin position="1"/>
        <end position="31"/>
    </location>
</feature>
<name>A0A6A6BZL4_ZASCE</name>
<proteinExistence type="predicted"/>
<organism evidence="2 3">
    <name type="scientific">Zasmidium cellare ATCC 36951</name>
    <dbReference type="NCBI Taxonomy" id="1080233"/>
    <lineage>
        <taxon>Eukaryota</taxon>
        <taxon>Fungi</taxon>
        <taxon>Dikarya</taxon>
        <taxon>Ascomycota</taxon>
        <taxon>Pezizomycotina</taxon>
        <taxon>Dothideomycetes</taxon>
        <taxon>Dothideomycetidae</taxon>
        <taxon>Mycosphaerellales</taxon>
        <taxon>Mycosphaerellaceae</taxon>
        <taxon>Zasmidium</taxon>
    </lineage>
</organism>
<keyword evidence="3" id="KW-1185">Reference proteome</keyword>
<evidence type="ECO:0000256" key="1">
    <source>
        <dbReference type="SAM" id="MobiDB-lite"/>
    </source>
</evidence>
<dbReference type="EMBL" id="ML993630">
    <property type="protein sequence ID" value="KAF2160063.1"/>
    <property type="molecule type" value="Genomic_DNA"/>
</dbReference>
<dbReference type="AlphaFoldDB" id="A0A6A6BZL4"/>
<protein>
    <submittedName>
        <fullName evidence="2">Uncharacterized protein</fullName>
    </submittedName>
</protein>
<dbReference type="RefSeq" id="XP_033660952.1">
    <property type="nucleotide sequence ID" value="XM_033814433.1"/>
</dbReference>